<feature type="domain" description="Response regulatory" evidence="6">
    <location>
        <begin position="7"/>
        <end position="121"/>
    </location>
</feature>
<dbReference type="Gene3D" id="3.40.50.2300">
    <property type="match status" value="1"/>
</dbReference>
<evidence type="ECO:0000313" key="10">
    <source>
        <dbReference type="Proteomes" id="UP000240621"/>
    </source>
</evidence>
<evidence type="ECO:0000313" key="8">
    <source>
        <dbReference type="EMBL" id="GET23556.1"/>
    </source>
</evidence>
<dbReference type="InterPro" id="IPR036388">
    <property type="entry name" value="WH-like_DNA-bd_sf"/>
</dbReference>
<keyword evidence="3 5" id="KW-0238">DNA-binding</keyword>
<feature type="domain" description="OmpR/PhoB-type" evidence="7">
    <location>
        <begin position="132"/>
        <end position="228"/>
    </location>
</feature>
<dbReference type="Proteomes" id="UP000240621">
    <property type="component" value="Unassembled WGS sequence"/>
</dbReference>
<dbReference type="Gene3D" id="6.10.250.690">
    <property type="match status" value="1"/>
</dbReference>
<evidence type="ECO:0000256" key="1">
    <source>
        <dbReference type="ARBA" id="ARBA00022553"/>
    </source>
</evidence>
<evidence type="ECO:0000313" key="11">
    <source>
        <dbReference type="Proteomes" id="UP000396862"/>
    </source>
</evidence>
<dbReference type="Pfam" id="PF00072">
    <property type="entry name" value="Response_reg"/>
    <property type="match status" value="1"/>
</dbReference>
<dbReference type="PROSITE" id="PS50110">
    <property type="entry name" value="RESPONSE_REGULATORY"/>
    <property type="match status" value="1"/>
</dbReference>
<reference evidence="9 10" key="1">
    <citation type="submission" date="2018-03" db="EMBL/GenBank/DDBJ databases">
        <title>Genomic Encyclopedia of Archaeal and Bacterial Type Strains, Phase II (KMG-II): from individual species to whole genera.</title>
        <authorList>
            <person name="Goeker M."/>
        </authorList>
    </citation>
    <scope>NUCLEOTIDE SEQUENCE [LARGE SCALE GENOMIC DNA]</scope>
    <source>
        <strain evidence="9 10">DSM 27267</strain>
    </source>
</reference>
<protein>
    <submittedName>
        <fullName evidence="9">DNA-binding response OmpR family regulator</fullName>
    </submittedName>
    <submittedName>
        <fullName evidence="8">DNA-binding response regulator</fullName>
    </submittedName>
</protein>
<dbReference type="SMART" id="SM00862">
    <property type="entry name" value="Trans_reg_C"/>
    <property type="match status" value="1"/>
</dbReference>
<dbReference type="PANTHER" id="PTHR48111:SF40">
    <property type="entry name" value="PHOSPHATE REGULON TRANSCRIPTIONAL REGULATORY PROTEIN PHOB"/>
    <property type="match status" value="1"/>
</dbReference>
<evidence type="ECO:0000259" key="6">
    <source>
        <dbReference type="PROSITE" id="PS50110"/>
    </source>
</evidence>
<evidence type="ECO:0000259" key="7">
    <source>
        <dbReference type="PROSITE" id="PS51755"/>
    </source>
</evidence>
<dbReference type="GO" id="GO:0000156">
    <property type="term" value="F:phosphorelay response regulator activity"/>
    <property type="evidence" value="ECO:0007669"/>
    <property type="project" value="TreeGrafter"/>
</dbReference>
<organism evidence="9 10">
    <name type="scientific">Prolixibacter denitrificans</name>
    <dbReference type="NCBI Taxonomy" id="1541063"/>
    <lineage>
        <taxon>Bacteria</taxon>
        <taxon>Pseudomonadati</taxon>
        <taxon>Bacteroidota</taxon>
        <taxon>Bacteroidia</taxon>
        <taxon>Marinilabiliales</taxon>
        <taxon>Prolixibacteraceae</taxon>
        <taxon>Prolixibacter</taxon>
    </lineage>
</organism>
<dbReference type="SMART" id="SM00448">
    <property type="entry name" value="REC"/>
    <property type="match status" value="1"/>
</dbReference>
<evidence type="ECO:0000313" key="9">
    <source>
        <dbReference type="EMBL" id="PSK84014.1"/>
    </source>
</evidence>
<dbReference type="InterPro" id="IPR039420">
    <property type="entry name" value="WalR-like"/>
</dbReference>
<reference evidence="8 11" key="2">
    <citation type="submission" date="2019-10" db="EMBL/GenBank/DDBJ databases">
        <title>Prolixibacter strains distinguished by the presence of nitrate reductase genes were adept at nitrate-dependent anaerobic corrosion of metallic iron and carbon steel.</title>
        <authorList>
            <person name="Iino T."/>
            <person name="Shono N."/>
            <person name="Ito K."/>
            <person name="Nakamura R."/>
            <person name="Sueoka K."/>
            <person name="Harayama S."/>
            <person name="Ohkuma M."/>
        </authorList>
    </citation>
    <scope>NUCLEOTIDE SEQUENCE [LARGE SCALE GENOMIC DNA]</scope>
    <source>
        <strain evidence="8 11">MIC1-1</strain>
    </source>
</reference>
<dbReference type="Proteomes" id="UP000396862">
    <property type="component" value="Unassembled WGS sequence"/>
</dbReference>
<dbReference type="SUPFAM" id="SSF46894">
    <property type="entry name" value="C-terminal effector domain of the bipartite response regulators"/>
    <property type="match status" value="1"/>
</dbReference>
<evidence type="ECO:0000256" key="2">
    <source>
        <dbReference type="ARBA" id="ARBA00023012"/>
    </source>
</evidence>
<dbReference type="CDD" id="cd00383">
    <property type="entry name" value="trans_reg_C"/>
    <property type="match status" value="1"/>
</dbReference>
<dbReference type="GO" id="GO:0032993">
    <property type="term" value="C:protein-DNA complex"/>
    <property type="evidence" value="ECO:0007669"/>
    <property type="project" value="TreeGrafter"/>
</dbReference>
<dbReference type="GO" id="GO:0006355">
    <property type="term" value="P:regulation of DNA-templated transcription"/>
    <property type="evidence" value="ECO:0007669"/>
    <property type="project" value="InterPro"/>
</dbReference>
<feature type="DNA-binding region" description="OmpR/PhoB-type" evidence="5">
    <location>
        <begin position="132"/>
        <end position="228"/>
    </location>
</feature>
<evidence type="ECO:0000256" key="3">
    <source>
        <dbReference type="ARBA" id="ARBA00023125"/>
    </source>
</evidence>
<dbReference type="EMBL" id="PYGC01000003">
    <property type="protein sequence ID" value="PSK84014.1"/>
    <property type="molecule type" value="Genomic_DNA"/>
</dbReference>
<gene>
    <name evidence="9" type="ORF">CLV93_103440</name>
    <name evidence="8" type="ORF">JCM18694_38020</name>
</gene>
<dbReference type="Pfam" id="PF00486">
    <property type="entry name" value="Trans_reg_C"/>
    <property type="match status" value="1"/>
</dbReference>
<dbReference type="InterPro" id="IPR016032">
    <property type="entry name" value="Sig_transdc_resp-reg_C-effctor"/>
</dbReference>
<dbReference type="RefSeq" id="WP_106541827.1">
    <property type="nucleotide sequence ID" value="NZ_BLAU01000001.1"/>
</dbReference>
<dbReference type="AlphaFoldDB" id="A0A2P8CGB8"/>
<keyword evidence="1 4" id="KW-0597">Phosphoprotein</keyword>
<feature type="modified residue" description="4-aspartylphosphate" evidence="4">
    <location>
        <position position="55"/>
    </location>
</feature>
<dbReference type="PANTHER" id="PTHR48111">
    <property type="entry name" value="REGULATOR OF RPOS"/>
    <property type="match status" value="1"/>
</dbReference>
<evidence type="ECO:0000256" key="5">
    <source>
        <dbReference type="PROSITE-ProRule" id="PRU01091"/>
    </source>
</evidence>
<proteinExistence type="predicted"/>
<dbReference type="OrthoDB" id="9790442at2"/>
<dbReference type="InterPro" id="IPR001867">
    <property type="entry name" value="OmpR/PhoB-type_DNA-bd"/>
</dbReference>
<dbReference type="SUPFAM" id="SSF52172">
    <property type="entry name" value="CheY-like"/>
    <property type="match status" value="1"/>
</dbReference>
<comment type="caution">
    <text evidence="9">The sequence shown here is derived from an EMBL/GenBank/DDBJ whole genome shotgun (WGS) entry which is preliminary data.</text>
</comment>
<dbReference type="Gene3D" id="1.10.10.10">
    <property type="entry name" value="Winged helix-like DNA-binding domain superfamily/Winged helix DNA-binding domain"/>
    <property type="match status" value="1"/>
</dbReference>
<keyword evidence="2" id="KW-0902">Two-component regulatory system</keyword>
<sequence>MAKDKPRILIVDDEEDICEILQFNLESEGFETDVALSAEDAMTKKLKKYNLILLDVMMGKMSGFRLAEKIRKDMSLTVPIIFLTAKDTENDVVTGFNIGADDYIPKPFSIKEVVVRVKAVMRRSSGEIQHVEPVITSGKFKLDTEIKRLLIGDKKIELTRKEFEVMRLLMENEGRIFPREDILSRVWSDDVVVTDRTVDVNITRLRKKLGEYGKCIRNKSGFGYYFEV</sequence>
<dbReference type="InterPro" id="IPR001789">
    <property type="entry name" value="Sig_transdc_resp-reg_receiver"/>
</dbReference>
<dbReference type="GO" id="GO:0005829">
    <property type="term" value="C:cytosol"/>
    <property type="evidence" value="ECO:0007669"/>
    <property type="project" value="TreeGrafter"/>
</dbReference>
<accession>A0A2P8CGB8</accession>
<dbReference type="PROSITE" id="PS51755">
    <property type="entry name" value="OMPR_PHOB"/>
    <property type="match status" value="1"/>
</dbReference>
<dbReference type="EMBL" id="BLAU01000001">
    <property type="protein sequence ID" value="GET23556.1"/>
    <property type="molecule type" value="Genomic_DNA"/>
</dbReference>
<dbReference type="GO" id="GO:0000976">
    <property type="term" value="F:transcription cis-regulatory region binding"/>
    <property type="evidence" value="ECO:0007669"/>
    <property type="project" value="TreeGrafter"/>
</dbReference>
<keyword evidence="11" id="KW-1185">Reference proteome</keyword>
<name>A0A2P8CGB8_9BACT</name>
<evidence type="ECO:0000256" key="4">
    <source>
        <dbReference type="PROSITE-ProRule" id="PRU00169"/>
    </source>
</evidence>
<dbReference type="InterPro" id="IPR011006">
    <property type="entry name" value="CheY-like_superfamily"/>
</dbReference>
<dbReference type="CDD" id="cd17574">
    <property type="entry name" value="REC_OmpR"/>
    <property type="match status" value="1"/>
</dbReference>